<name>A0ACC3BSE2_PYRYE</name>
<comment type="caution">
    <text evidence="1">The sequence shown here is derived from an EMBL/GenBank/DDBJ whole genome shotgun (WGS) entry which is preliminary data.</text>
</comment>
<protein>
    <submittedName>
        <fullName evidence="1">Uncharacterized protein</fullName>
    </submittedName>
</protein>
<proteinExistence type="predicted"/>
<evidence type="ECO:0000313" key="2">
    <source>
        <dbReference type="Proteomes" id="UP000798662"/>
    </source>
</evidence>
<evidence type="ECO:0000313" key="1">
    <source>
        <dbReference type="EMBL" id="KAK1860523.1"/>
    </source>
</evidence>
<gene>
    <name evidence="1" type="ORF">I4F81_003112</name>
</gene>
<reference evidence="1" key="1">
    <citation type="submission" date="2019-11" db="EMBL/GenBank/DDBJ databases">
        <title>Nori genome reveals adaptations in red seaweeds to the harsh intertidal environment.</title>
        <authorList>
            <person name="Wang D."/>
            <person name="Mao Y."/>
        </authorList>
    </citation>
    <scope>NUCLEOTIDE SEQUENCE</scope>
    <source>
        <tissue evidence="1">Gametophyte</tissue>
    </source>
</reference>
<sequence length="475" mass="51127">MVNISERWKRYSVQKRTCILPLVCSLMPVAVANLAHTTVDFDNLTWIAAMQMCEDNDDPERLVHKTSLLRLRQAFFVAVQKMGSGCSYIGEDDCPCGGHAVFVPSSGARRAFVGCSNWRPGEPLSRKNGHMAMAIYPAVAADRVQSWMEHGTDKLESSDKCSYIAGKRYQEKPCRRHGGKLPPLRRSGGGTCPVLKKLSTPAVAAPDSTVRVIIVLRGTHSDVLPSACHPVTLSFVPSLNPAVTLLRAMMIGKTASMYEEIFEFYFSSAADHELAGLGGRVAIRAGGGTSSRKTPFVSGTMDFETAQHLGFTQGLCHVFGGTQADYAGQVGGCAVRFKRFLHGPCGNNLNDPFFKAMVQLRDAFSDGGAVALRQQPSALAVQYKQAGGGKKANIIKWLLSNEAALLAAFPKSGGKLNMYELLVSPDNTNASESLNRPIKGVVSDQKASTLLEVVAALSDFDSHIMAAIGPRAVDS</sequence>
<dbReference type="EMBL" id="CM020618">
    <property type="protein sequence ID" value="KAK1860523.1"/>
    <property type="molecule type" value="Genomic_DNA"/>
</dbReference>
<accession>A0ACC3BSE2</accession>
<dbReference type="Proteomes" id="UP000798662">
    <property type="component" value="Chromosome 1"/>
</dbReference>
<keyword evidence="2" id="KW-1185">Reference proteome</keyword>
<organism evidence="1 2">
    <name type="scientific">Pyropia yezoensis</name>
    <name type="common">Susabi-nori</name>
    <name type="synonym">Porphyra yezoensis</name>
    <dbReference type="NCBI Taxonomy" id="2788"/>
    <lineage>
        <taxon>Eukaryota</taxon>
        <taxon>Rhodophyta</taxon>
        <taxon>Bangiophyceae</taxon>
        <taxon>Bangiales</taxon>
        <taxon>Bangiaceae</taxon>
        <taxon>Pyropia</taxon>
    </lineage>
</organism>